<organism evidence="2 3">
    <name type="scientific">Cuspidothrix issatschenkoi CHARLIE-1</name>
    <dbReference type="NCBI Taxonomy" id="2052836"/>
    <lineage>
        <taxon>Bacteria</taxon>
        <taxon>Bacillati</taxon>
        <taxon>Cyanobacteriota</taxon>
        <taxon>Cyanophyceae</taxon>
        <taxon>Nostocales</taxon>
        <taxon>Aphanizomenonaceae</taxon>
        <taxon>Cuspidothrix</taxon>
    </lineage>
</organism>
<dbReference type="SUPFAM" id="SSF53187">
    <property type="entry name" value="Zn-dependent exopeptidases"/>
    <property type="match status" value="1"/>
</dbReference>
<feature type="domain" description="Peptidase M28" evidence="1">
    <location>
        <begin position="72"/>
        <end position="137"/>
    </location>
</feature>
<evidence type="ECO:0000313" key="2">
    <source>
        <dbReference type="EMBL" id="PPJ61845.1"/>
    </source>
</evidence>
<dbReference type="PANTHER" id="PTHR12147:SF26">
    <property type="entry name" value="PEPTIDASE M28 DOMAIN-CONTAINING PROTEIN"/>
    <property type="match status" value="1"/>
</dbReference>
<evidence type="ECO:0000313" key="3">
    <source>
        <dbReference type="Proteomes" id="UP000239589"/>
    </source>
</evidence>
<evidence type="ECO:0000259" key="1">
    <source>
        <dbReference type="Pfam" id="PF04389"/>
    </source>
</evidence>
<dbReference type="Pfam" id="PF04389">
    <property type="entry name" value="Peptidase_M28"/>
    <property type="match status" value="1"/>
</dbReference>
<dbReference type="Gene3D" id="3.40.630.10">
    <property type="entry name" value="Zn peptidases"/>
    <property type="match status" value="1"/>
</dbReference>
<dbReference type="GO" id="GO:0006508">
    <property type="term" value="P:proteolysis"/>
    <property type="evidence" value="ECO:0007669"/>
    <property type="project" value="InterPro"/>
</dbReference>
<dbReference type="GO" id="GO:0008235">
    <property type="term" value="F:metalloexopeptidase activity"/>
    <property type="evidence" value="ECO:0007669"/>
    <property type="project" value="InterPro"/>
</dbReference>
<dbReference type="PANTHER" id="PTHR12147">
    <property type="entry name" value="METALLOPEPTIDASE M28 FAMILY MEMBER"/>
    <property type="match status" value="1"/>
</dbReference>
<dbReference type="EMBL" id="PGEM01000165">
    <property type="protein sequence ID" value="PPJ61845.1"/>
    <property type="molecule type" value="Genomic_DNA"/>
</dbReference>
<keyword evidence="3" id="KW-1185">Reference proteome</keyword>
<comment type="caution">
    <text evidence="2">The sequence shown here is derived from an EMBL/GenBank/DDBJ whole genome shotgun (WGS) entry which is preliminary data.</text>
</comment>
<sequence>MNLKQRLQNHLREVARERNPYMDSAAHFFVQEYIRQQLGQWGSVEIHTFEVRGKSCKNLILNLPGATANQQTGVAVLLEFARSFAETPARYPLRLVAFDMEEYGLLGSADYAAHLHQQKQPLRLMISLEMLGYRDATPGSQKYPFPLQFFYPNRG</sequence>
<protein>
    <submittedName>
        <fullName evidence="2">Peptidase M28</fullName>
    </submittedName>
</protein>
<reference evidence="2 3" key="1">
    <citation type="submission" date="2018-02" db="EMBL/GenBank/DDBJ databases">
        <title>Discovery of a pederin family compound in a non-symbiotic bloom-forming cyanobacterium.</title>
        <authorList>
            <person name="Kust A."/>
            <person name="Mares J."/>
            <person name="Jokela J."/>
            <person name="Urajova P."/>
            <person name="Hajek J."/>
            <person name="Saurav K."/>
            <person name="Voracova K."/>
            <person name="Fewer D.P."/>
            <person name="Haapaniemi E."/>
            <person name="Permi P."/>
            <person name="Rehakova K."/>
            <person name="Sivonen K."/>
            <person name="Hrouzek P."/>
        </authorList>
    </citation>
    <scope>NUCLEOTIDE SEQUENCE [LARGE SCALE GENOMIC DNA]</scope>
    <source>
        <strain evidence="2 3">CHARLIE-1</strain>
    </source>
</reference>
<dbReference type="AlphaFoldDB" id="A0A2S6CPZ6"/>
<accession>A0A2S6CPZ6</accession>
<dbReference type="InterPro" id="IPR007484">
    <property type="entry name" value="Peptidase_M28"/>
</dbReference>
<name>A0A2S6CPZ6_9CYAN</name>
<feature type="non-terminal residue" evidence="2">
    <location>
        <position position="155"/>
    </location>
</feature>
<dbReference type="RefSeq" id="WP_133164051.1">
    <property type="nucleotide sequence ID" value="NZ_PGEM01000165.1"/>
</dbReference>
<dbReference type="InterPro" id="IPR045175">
    <property type="entry name" value="M28_fam"/>
</dbReference>
<gene>
    <name evidence="2" type="ORF">CUN59_18680</name>
</gene>
<proteinExistence type="predicted"/>
<dbReference type="Proteomes" id="UP000239589">
    <property type="component" value="Unassembled WGS sequence"/>
</dbReference>
<dbReference type="OrthoDB" id="9762302at2"/>